<evidence type="ECO:0000256" key="6">
    <source>
        <dbReference type="ARBA" id="ARBA00022553"/>
    </source>
</evidence>
<dbReference type="Gene3D" id="3.30.565.10">
    <property type="entry name" value="Histidine kinase-like ATPase, C-terminal domain"/>
    <property type="match status" value="1"/>
</dbReference>
<keyword evidence="5" id="KW-0600">Photoreceptor protein</keyword>
<dbReference type="InterPro" id="IPR003661">
    <property type="entry name" value="HisK_dim/P_dom"/>
</dbReference>
<feature type="region of interest" description="Disordered" evidence="14">
    <location>
        <begin position="136"/>
        <end position="156"/>
    </location>
</feature>
<comment type="caution">
    <text evidence="19">The sequence shown here is derived from an EMBL/GenBank/DDBJ whole genome shotgun (WGS) entry which is preliminary data.</text>
</comment>
<feature type="region of interest" description="Disordered" evidence="14">
    <location>
        <begin position="524"/>
        <end position="544"/>
    </location>
</feature>
<feature type="region of interest" description="Disordered" evidence="14">
    <location>
        <begin position="1660"/>
        <end position="1682"/>
    </location>
</feature>
<evidence type="ECO:0000313" key="20">
    <source>
        <dbReference type="Proteomes" id="UP000327013"/>
    </source>
</evidence>
<dbReference type="SMART" id="SM00388">
    <property type="entry name" value="HisKA"/>
    <property type="match status" value="1"/>
</dbReference>
<protein>
    <recommendedName>
        <fullName evidence="4">histidine kinase</fullName>
        <ecNumber evidence="4">2.7.13.3</ecNumber>
    </recommendedName>
</protein>
<feature type="domain" description="PAS" evidence="17">
    <location>
        <begin position="946"/>
        <end position="1001"/>
    </location>
</feature>
<feature type="compositionally biased region" description="Polar residues" evidence="14">
    <location>
        <begin position="263"/>
        <end position="272"/>
    </location>
</feature>
<dbReference type="CDD" id="cd16922">
    <property type="entry name" value="HATPase_EvgS-ArcB-TorS-like"/>
    <property type="match status" value="1"/>
</dbReference>
<evidence type="ECO:0000256" key="13">
    <source>
        <dbReference type="PROSITE-ProRule" id="PRU00169"/>
    </source>
</evidence>
<proteinExistence type="predicted"/>
<feature type="modified residue" description="4-aspartylphosphate" evidence="13">
    <location>
        <position position="1756"/>
    </location>
</feature>
<feature type="compositionally biased region" description="Low complexity" evidence="14">
    <location>
        <begin position="232"/>
        <end position="257"/>
    </location>
</feature>
<dbReference type="GO" id="GO:0009637">
    <property type="term" value="P:response to blue light"/>
    <property type="evidence" value="ECO:0007669"/>
    <property type="project" value="UniProtKB-ARBA"/>
</dbReference>
<dbReference type="EMBL" id="VIBQ01000013">
    <property type="protein sequence ID" value="KAB8346032.1"/>
    <property type="molecule type" value="Genomic_DNA"/>
</dbReference>
<evidence type="ECO:0000256" key="1">
    <source>
        <dbReference type="ARBA" id="ARBA00000085"/>
    </source>
</evidence>
<dbReference type="SMART" id="SM00387">
    <property type="entry name" value="HATPase_c"/>
    <property type="match status" value="1"/>
</dbReference>
<evidence type="ECO:0000259" key="16">
    <source>
        <dbReference type="PROSITE" id="PS50110"/>
    </source>
</evidence>
<evidence type="ECO:0000313" key="19">
    <source>
        <dbReference type="EMBL" id="KAB8346032.1"/>
    </source>
</evidence>
<dbReference type="InterPro" id="IPR004358">
    <property type="entry name" value="Sig_transdc_His_kin-like_C"/>
</dbReference>
<feature type="region of interest" description="Disordered" evidence="14">
    <location>
        <begin position="696"/>
        <end position="770"/>
    </location>
</feature>
<dbReference type="Gene3D" id="1.10.287.130">
    <property type="match status" value="1"/>
</dbReference>
<feature type="domain" description="Histidine kinase" evidence="15">
    <location>
        <begin position="1166"/>
        <end position="1390"/>
    </location>
</feature>
<dbReference type="InterPro" id="IPR003594">
    <property type="entry name" value="HATPase_dom"/>
</dbReference>
<dbReference type="NCBIfam" id="TIGR00229">
    <property type="entry name" value="sensory_box"/>
    <property type="match status" value="1"/>
</dbReference>
<dbReference type="GO" id="GO:0005886">
    <property type="term" value="C:plasma membrane"/>
    <property type="evidence" value="ECO:0007669"/>
    <property type="project" value="TreeGrafter"/>
</dbReference>
<dbReference type="Pfam" id="PF02518">
    <property type="entry name" value="HATPase_c"/>
    <property type="match status" value="1"/>
</dbReference>
<dbReference type="GO" id="GO:0000155">
    <property type="term" value="F:phosphorelay sensor kinase activity"/>
    <property type="evidence" value="ECO:0007669"/>
    <property type="project" value="InterPro"/>
</dbReference>
<dbReference type="SUPFAM" id="SSF55874">
    <property type="entry name" value="ATPase domain of HSP90 chaperone/DNA topoisomerase II/histidine kinase"/>
    <property type="match status" value="1"/>
</dbReference>
<dbReference type="EC" id="2.7.13.3" evidence="4"/>
<feature type="region of interest" description="Disordered" evidence="14">
    <location>
        <begin position="32"/>
        <end position="60"/>
    </location>
</feature>
<feature type="compositionally biased region" description="Basic and acidic residues" evidence="14">
    <location>
        <begin position="720"/>
        <end position="744"/>
    </location>
</feature>
<feature type="compositionally biased region" description="Polar residues" evidence="14">
    <location>
        <begin position="1058"/>
        <end position="1073"/>
    </location>
</feature>
<dbReference type="PROSITE" id="PS50110">
    <property type="entry name" value="RESPONSE_REGULATORY"/>
    <property type="match status" value="1"/>
</dbReference>
<dbReference type="SUPFAM" id="SSF47384">
    <property type="entry name" value="Homodimeric domain of signal transducing histidine kinase"/>
    <property type="match status" value="1"/>
</dbReference>
<reference evidence="19 20" key="1">
    <citation type="submission" date="2019-06" db="EMBL/GenBank/DDBJ databases">
        <title>A chromosomal-level reference genome of Carpinus fangiana (Coryloideae, Betulaceae).</title>
        <authorList>
            <person name="Yang X."/>
            <person name="Wang Z."/>
            <person name="Zhang L."/>
            <person name="Hao G."/>
            <person name="Liu J."/>
            <person name="Yang Y."/>
        </authorList>
    </citation>
    <scope>NUCLEOTIDE SEQUENCE [LARGE SCALE GENOMIC DNA]</scope>
    <source>
        <strain evidence="19">Cfa_2016G</strain>
        <tissue evidence="19">Leaf</tissue>
    </source>
</reference>
<dbReference type="SMART" id="SM00091">
    <property type="entry name" value="PAS"/>
    <property type="match status" value="2"/>
</dbReference>
<dbReference type="SUPFAM" id="SSF55785">
    <property type="entry name" value="PYP-like sensor domain (PAS domain)"/>
    <property type="match status" value="2"/>
</dbReference>
<feature type="compositionally biased region" description="Polar residues" evidence="14">
    <location>
        <begin position="136"/>
        <end position="148"/>
    </location>
</feature>
<evidence type="ECO:0000259" key="18">
    <source>
        <dbReference type="PROSITE" id="PS50113"/>
    </source>
</evidence>
<dbReference type="InterPro" id="IPR000014">
    <property type="entry name" value="PAS"/>
</dbReference>
<feature type="compositionally biased region" description="Low complexity" evidence="14">
    <location>
        <begin position="1023"/>
        <end position="1039"/>
    </location>
</feature>
<feature type="region of interest" description="Disordered" evidence="14">
    <location>
        <begin position="225"/>
        <end position="316"/>
    </location>
</feature>
<feature type="region of interest" description="Disordered" evidence="14">
    <location>
        <begin position="635"/>
        <end position="684"/>
    </location>
</feature>
<feature type="region of interest" description="Disordered" evidence="14">
    <location>
        <begin position="385"/>
        <end position="416"/>
    </location>
</feature>
<evidence type="ECO:0000259" key="17">
    <source>
        <dbReference type="PROSITE" id="PS50112"/>
    </source>
</evidence>
<gene>
    <name evidence="19" type="ORF">FH972_023084</name>
</gene>
<evidence type="ECO:0000256" key="9">
    <source>
        <dbReference type="ARBA" id="ARBA00022777"/>
    </source>
</evidence>
<feature type="region of interest" description="Disordered" evidence="14">
    <location>
        <begin position="1007"/>
        <end position="1077"/>
    </location>
</feature>
<feature type="compositionally biased region" description="Low complexity" evidence="14">
    <location>
        <begin position="635"/>
        <end position="650"/>
    </location>
</feature>
<dbReference type="PROSITE" id="PS50112">
    <property type="entry name" value="PAS"/>
    <property type="match status" value="2"/>
</dbReference>
<dbReference type="InterPro" id="IPR001789">
    <property type="entry name" value="Sig_transdc_resp-reg_receiver"/>
</dbReference>
<dbReference type="Pfam" id="PF13188">
    <property type="entry name" value="PAS_8"/>
    <property type="match status" value="1"/>
</dbReference>
<dbReference type="Gene3D" id="3.30.450.20">
    <property type="entry name" value="PAS domain"/>
    <property type="match status" value="2"/>
</dbReference>
<dbReference type="GO" id="GO:0009927">
    <property type="term" value="F:histidine phosphotransfer kinase activity"/>
    <property type="evidence" value="ECO:0007669"/>
    <property type="project" value="TreeGrafter"/>
</dbReference>
<dbReference type="FunFam" id="3.30.565.10:FF:000010">
    <property type="entry name" value="Sensor histidine kinase RcsC"/>
    <property type="match status" value="1"/>
</dbReference>
<feature type="region of interest" description="Disordered" evidence="14">
    <location>
        <begin position="1438"/>
        <end position="1498"/>
    </location>
</feature>
<evidence type="ECO:0000256" key="3">
    <source>
        <dbReference type="ARBA" id="ARBA00004477"/>
    </source>
</evidence>
<dbReference type="InterPro" id="IPR005467">
    <property type="entry name" value="His_kinase_dom"/>
</dbReference>
<dbReference type="CDD" id="cd17546">
    <property type="entry name" value="REC_hyHK_CKI1_RcsC-like"/>
    <property type="match status" value="1"/>
</dbReference>
<dbReference type="InterPro" id="IPR001610">
    <property type="entry name" value="PAC"/>
</dbReference>
<name>A0A5N6KUE8_9ROSI</name>
<dbReference type="InterPro" id="IPR011006">
    <property type="entry name" value="CheY-like_superfamily"/>
</dbReference>
<dbReference type="SMART" id="SM00086">
    <property type="entry name" value="PAC"/>
    <property type="match status" value="2"/>
</dbReference>
<dbReference type="InterPro" id="IPR035965">
    <property type="entry name" value="PAS-like_dom_sf"/>
</dbReference>
<feature type="compositionally biased region" description="Basic and acidic residues" evidence="14">
    <location>
        <begin position="1664"/>
        <end position="1677"/>
    </location>
</feature>
<dbReference type="GO" id="GO:0009881">
    <property type="term" value="F:photoreceptor activity"/>
    <property type="evidence" value="ECO:0007669"/>
    <property type="project" value="UniProtKB-KW"/>
</dbReference>
<dbReference type="Gene3D" id="3.40.50.2300">
    <property type="match status" value="1"/>
</dbReference>
<dbReference type="CDD" id="cd00082">
    <property type="entry name" value="HisKA"/>
    <property type="match status" value="1"/>
</dbReference>
<feature type="compositionally biased region" description="Low complexity" evidence="14">
    <location>
        <begin position="43"/>
        <end position="60"/>
    </location>
</feature>
<keyword evidence="10" id="KW-0256">Endoplasmic reticulum</keyword>
<keyword evidence="7" id="KW-0716">Sensory transduction</keyword>
<dbReference type="PANTHER" id="PTHR43047:SF74">
    <property type="entry name" value="HISTIDINE KINASE-RELATED"/>
    <property type="match status" value="1"/>
</dbReference>
<feature type="region of interest" description="Disordered" evidence="14">
    <location>
        <begin position="447"/>
        <end position="487"/>
    </location>
</feature>
<dbReference type="InterPro" id="IPR036890">
    <property type="entry name" value="HATPase_C_sf"/>
</dbReference>
<sequence length="1841" mass="201066">MRTSPAVSPGHIDSTIAKASIVEATSRGNVSPSLAQAFDSPNSAGAPTASSTATSSASTESVRTVRGAFIPHTPGANAPLRTPSYPFPYVMPGGPQRQYSGPRHQPFVTLSPTIVPPEPDADFSGQRDRFHSISSTPGGSIATFQPSGAASPATPVDDRYPTPNLYELVLELNAEPALEDWWTSLVNLLHNWYTIDRATLSLPADPTDIENVPWGLKAVYSASGIKPRADPSTSSGRSDSIDSTTSRRSSKRGSTSTRPDRPTINTSPTAQKATEARHAQGVSEGKLADTTSPQSQRPFAGFGRRESGDRASQMDSSCETLNLSSAGDFTVSDGHQSDEAFMTVFPSLRTLDYETEAILDTNSVNRILERNKPVILTREYTDRPDVDRASANDGARSAQLAKQATSDTPSASADFKGPVFRTSARFGDQIDGSNRMETLYEEYEQHPASPWSQSPAPSPAIQTDPEENPFFSGGTADESFSPGTAKENYSEYRTVEAIGIERAATIIHLPLVHPLHSWRMGALHEDNSETSKPRRRKSKRNPAGHVANVDRRAPVAILSIYSRTVPFPRNLEYSLRHFCPHMATSLHTSLQMTSMQQQMSVRQTGSTRAWDRFGGGVTGLGLGFEGIATSSSTIGSIASPSEWSGRSSSSALGTPAPESAGLVPSGRHSRAATPGTAPIMEPSDNYFDAKKRIPISRSQSTNVIPSSHHKSPSKTSISDRNLDGRASRTRDGKRAADGRDRSNEVAKSFTGKREDTEVSPESGNTFEQHRQRSLLHSYGADFQASFGSLPAAAGLHHDPSATGISWSADMPPPSEKLIRTIVDALPVQIFTAQPQTGALTWANTKFLVYRGHSPQQVIDDPWTAIDEQDHSAYIEGWRRSLESGHQFQRKVRLRRFDGVYRWFYVRAAPLRDRTQNIVHWVGTYVDVHEQHIAETNSARQQETAASEAKYRALANSSPQIVFAATRTRGIVFCNTQWTDYSGQLEEQALGVGFLEHVHSEDVIKCKLPSFDSKNDGRPNVPVSLSARTHRSSSALSSSTQGPYSPGNESKAASEDSGDTTITLTGYNVSSPSEMPQRKLSELASKGILKITQDSTGKPSYSTEVRLRNAVGEYRWHLVRVLLAEPAISEENQEETWYGSCADINDHKELESQLKETMDAKSRFLSNMSHEIRTPLNGIHGMANFLIDSKLSEDQMDQVNVIRTSAEGLRDLINDILDLSKVEAGMITLEKKWLHLRSIIEEVNDLAAPLALEKGIELNYLVEDTVPSVVKGDRFRIRQVLLNVIGNAIKFTSRGEVFVKCGMVPAPHLTADQALVQFEVHDTGMGFSEKEAERLFKRFSQIDGSSTRQHGGSGLGLVISMQLVELHGGAMYAKSTPGQGSTFFFSLELLLPSDKDPVPVEVRNNLIPSEGRKSPLSLALDPPILKEDLATTPLMGKELHQLPSPRTTGPESPSISIKSSGSSDPSIQSALASIRSERSSQSSLGAIPGSMLRSGSGDVPITIRYPEAATSSSPDSTGQDVRRGSVVRTQPMLYSVLLVASLPWSREATSRHLENVLPKNVPHHVTVSESFKSTRALLEAQDNPIIFTHIVIVLPDVDEMVELMSIALRSPSLSHTSIVIVTSLGQRKEIQVQTPSLDFEQLGRDGRVHFVFKPLKPAKLGPIFDPEKSRKRSTDHNQHSAQQVAENQKLVFDEMIRRVGNKNFRILIVEDNFVNQKVLSKLLKRVSLASDTAADGVECLEKFFGNPVGYYSIILCDLHMPNKDGYQTCAEIRAWESQQLKAGKNIPRIPIIALSANVLGDVQADCAKAGFDNFLTKPVEFGRFSDVVTMLLDPGDPGKTGK</sequence>
<keyword evidence="12" id="KW-0675">Receptor</keyword>
<comment type="function">
    <text evidence="2">Regulatory photoreceptor which exists in two forms that are reversibly interconvertible by light: the Pr form that absorbs maximally in the red region of the spectrum and the Pfr form that absorbs maximally in the far-red region. Photoconversion of Pr to Pfr induces an array of morphogenic responses, whereas reconversion of Pfr to Pr cancels the induction of those responses. Pfr controls the expression of a number of nuclear genes including those encoding the small subunit of ribulose-bisphosphate carboxylase, chlorophyll A/B binding protein, protochlorophyllide reductase, rRNA, etc. It also controls the expression of its own gene(s) in a negative feedback fashion.</text>
</comment>
<evidence type="ECO:0000256" key="2">
    <source>
        <dbReference type="ARBA" id="ARBA00002479"/>
    </source>
</evidence>
<keyword evidence="20" id="KW-1185">Reference proteome</keyword>
<accession>A0A5N6KUE8</accession>
<dbReference type="SMART" id="SM00448">
    <property type="entry name" value="REC"/>
    <property type="match status" value="1"/>
</dbReference>
<comment type="subcellular location">
    <subcellularLocation>
        <location evidence="3">Endoplasmic reticulum membrane</location>
        <topology evidence="3">Multi-pass membrane protein</topology>
    </subcellularLocation>
</comment>
<feature type="domain" description="Response regulatory" evidence="16">
    <location>
        <begin position="1704"/>
        <end position="1831"/>
    </location>
</feature>
<dbReference type="PANTHER" id="PTHR43047">
    <property type="entry name" value="TWO-COMPONENT HISTIDINE PROTEIN KINASE"/>
    <property type="match status" value="1"/>
</dbReference>
<evidence type="ECO:0000256" key="4">
    <source>
        <dbReference type="ARBA" id="ARBA00012438"/>
    </source>
</evidence>
<keyword evidence="11" id="KW-0157">Chromophore</keyword>
<keyword evidence="9" id="KW-0418">Kinase</keyword>
<dbReference type="InterPro" id="IPR036097">
    <property type="entry name" value="HisK_dim/P_sf"/>
</dbReference>
<feature type="compositionally biased region" description="Low complexity" evidence="14">
    <location>
        <begin position="1449"/>
        <end position="1468"/>
    </location>
</feature>
<dbReference type="Pfam" id="PF00512">
    <property type="entry name" value="HisKA"/>
    <property type="match status" value="1"/>
</dbReference>
<feature type="compositionally biased region" description="Polar residues" evidence="14">
    <location>
        <begin position="32"/>
        <end position="42"/>
    </location>
</feature>
<evidence type="ECO:0000256" key="8">
    <source>
        <dbReference type="ARBA" id="ARBA00022679"/>
    </source>
</evidence>
<evidence type="ECO:0000256" key="11">
    <source>
        <dbReference type="ARBA" id="ARBA00022991"/>
    </source>
</evidence>
<dbReference type="PROSITE" id="PS50109">
    <property type="entry name" value="HIS_KIN"/>
    <property type="match status" value="1"/>
</dbReference>
<evidence type="ECO:0000256" key="10">
    <source>
        <dbReference type="ARBA" id="ARBA00022824"/>
    </source>
</evidence>
<evidence type="ECO:0000256" key="14">
    <source>
        <dbReference type="SAM" id="MobiDB-lite"/>
    </source>
</evidence>
<feature type="compositionally biased region" description="Basic residues" evidence="14">
    <location>
        <begin position="533"/>
        <end position="542"/>
    </location>
</feature>
<evidence type="ECO:0000256" key="12">
    <source>
        <dbReference type="ARBA" id="ARBA00023170"/>
    </source>
</evidence>
<feature type="domain" description="PAC" evidence="18">
    <location>
        <begin position="1100"/>
        <end position="1155"/>
    </location>
</feature>
<dbReference type="PRINTS" id="PR00344">
    <property type="entry name" value="BCTRLSENSOR"/>
</dbReference>
<dbReference type="Pfam" id="PF00072">
    <property type="entry name" value="Response_reg"/>
    <property type="match status" value="1"/>
</dbReference>
<feature type="domain" description="PAC" evidence="18">
    <location>
        <begin position="887"/>
        <end position="939"/>
    </location>
</feature>
<dbReference type="CDD" id="cd00130">
    <property type="entry name" value="PAS"/>
    <property type="match status" value="1"/>
</dbReference>
<dbReference type="InterPro" id="IPR013655">
    <property type="entry name" value="PAS_fold_3"/>
</dbReference>
<keyword evidence="6 13" id="KW-0597">Phosphoprotein</keyword>
<dbReference type="PROSITE" id="PS50113">
    <property type="entry name" value="PAC"/>
    <property type="match status" value="2"/>
</dbReference>
<dbReference type="OrthoDB" id="10266508at2759"/>
<dbReference type="SUPFAM" id="SSF52172">
    <property type="entry name" value="CheY-like"/>
    <property type="match status" value="1"/>
</dbReference>
<feature type="domain" description="PAS" evidence="17">
    <location>
        <begin position="814"/>
        <end position="884"/>
    </location>
</feature>
<dbReference type="GO" id="GO:0005789">
    <property type="term" value="C:endoplasmic reticulum membrane"/>
    <property type="evidence" value="ECO:0007669"/>
    <property type="project" value="UniProtKB-SubCell"/>
</dbReference>
<dbReference type="InterPro" id="IPR000700">
    <property type="entry name" value="PAS-assoc_C"/>
</dbReference>
<keyword evidence="8" id="KW-0808">Transferase</keyword>
<comment type="catalytic activity">
    <reaction evidence="1">
        <text>ATP + protein L-histidine = ADP + protein N-phospho-L-histidine.</text>
        <dbReference type="EC" id="2.7.13.3"/>
    </reaction>
</comment>
<feature type="compositionally biased region" description="Polar residues" evidence="14">
    <location>
        <begin position="400"/>
        <end position="411"/>
    </location>
</feature>
<dbReference type="Pfam" id="PF08447">
    <property type="entry name" value="PAS_3"/>
    <property type="match status" value="1"/>
</dbReference>
<evidence type="ECO:0000259" key="15">
    <source>
        <dbReference type="PROSITE" id="PS50109"/>
    </source>
</evidence>
<dbReference type="Proteomes" id="UP000327013">
    <property type="component" value="Unassembled WGS sequence"/>
</dbReference>
<organism evidence="19 20">
    <name type="scientific">Carpinus fangiana</name>
    <dbReference type="NCBI Taxonomy" id="176857"/>
    <lineage>
        <taxon>Eukaryota</taxon>
        <taxon>Viridiplantae</taxon>
        <taxon>Streptophyta</taxon>
        <taxon>Embryophyta</taxon>
        <taxon>Tracheophyta</taxon>
        <taxon>Spermatophyta</taxon>
        <taxon>Magnoliopsida</taxon>
        <taxon>eudicotyledons</taxon>
        <taxon>Gunneridae</taxon>
        <taxon>Pentapetalae</taxon>
        <taxon>rosids</taxon>
        <taxon>fabids</taxon>
        <taxon>Fagales</taxon>
        <taxon>Betulaceae</taxon>
        <taxon>Carpinus</taxon>
    </lineage>
</organism>
<evidence type="ECO:0000256" key="5">
    <source>
        <dbReference type="ARBA" id="ARBA00022543"/>
    </source>
</evidence>
<evidence type="ECO:0000256" key="7">
    <source>
        <dbReference type="ARBA" id="ARBA00022606"/>
    </source>
</evidence>